<feature type="domain" description="DUF2134" evidence="1">
    <location>
        <begin position="51"/>
        <end position="136"/>
    </location>
</feature>
<dbReference type="Proteomes" id="UP000196138">
    <property type="component" value="Chromosome"/>
</dbReference>
<evidence type="ECO:0000313" key="3">
    <source>
        <dbReference type="Proteomes" id="UP000196138"/>
    </source>
</evidence>
<proteinExistence type="predicted"/>
<dbReference type="EMBL" id="CP021455">
    <property type="protein sequence ID" value="ARU04349.1"/>
    <property type="molecule type" value="Genomic_DNA"/>
</dbReference>
<name>A0A1Y0ELX4_9BURK</name>
<evidence type="ECO:0000313" key="2">
    <source>
        <dbReference type="EMBL" id="ARU04349.1"/>
    </source>
</evidence>
<reference evidence="2 3" key="1">
    <citation type="submission" date="2017-05" db="EMBL/GenBank/DDBJ databases">
        <authorList>
            <person name="Song R."/>
            <person name="Chenine A.L."/>
            <person name="Ruprecht R.M."/>
        </authorList>
    </citation>
    <scope>NUCLEOTIDE SEQUENCE [LARGE SCALE GENOMIC DNA]</scope>
    <source>
        <strain evidence="2 3">DSM 26136</strain>
    </source>
</reference>
<gene>
    <name evidence="2" type="ORF">CCO03_06380</name>
</gene>
<protein>
    <recommendedName>
        <fullName evidence="1">DUF2134 domain-containing protein</fullName>
    </recommendedName>
</protein>
<evidence type="ECO:0000259" key="1">
    <source>
        <dbReference type="Pfam" id="PF09977"/>
    </source>
</evidence>
<keyword evidence="3" id="KW-1185">Reference proteome</keyword>
<dbReference type="AlphaFoldDB" id="A0A1Y0ELX4"/>
<accession>A0A1Y0ELX4</accession>
<organism evidence="2 3">
    <name type="scientific">Comamonas serinivorans</name>
    <dbReference type="NCBI Taxonomy" id="1082851"/>
    <lineage>
        <taxon>Bacteria</taxon>
        <taxon>Pseudomonadati</taxon>
        <taxon>Pseudomonadota</taxon>
        <taxon>Betaproteobacteria</taxon>
        <taxon>Burkholderiales</taxon>
        <taxon>Comamonadaceae</taxon>
        <taxon>Comamonas</taxon>
    </lineage>
</organism>
<dbReference type="KEGG" id="cser:CCO03_06380"/>
<sequence length="539" mass="55813">MLVQFALLAALLIAVLGAVQIGYMYYAKRDLQRMADIAALEATNALAYGVASTCPDAQAAATQSLNAQQRLSLDDEVRTIDCGHWNASLADASRFNPNYGDAPTRPLNATRVTLQGETLQLLPFTGSRVVAATATAAKNDEPVAAFTVGSQLLRFNSDSVLGLIAQRVGLDITRLTVLDKDGIANARITPAGLLQFLGLPVGVNDLALLTPNDLANVDASVLDLIDAAINAGDNLLNAGVDLAELVNLRAYLAAFQLANVKVPLGGDNGLLAMISAGGNASPIGAGLDAVVDLADLVRTQLAIANGTNSVALTNTGIPGLAEINLTIVEPPALAVGPAKPAITKAYNAQVRLNLQLLSMGGLPVLGSLLPLDLSVDLVNGEGTLEKISCQQTPKTADISVQSSVGKICLGKRNGTNCEPTQVLLGLVTVKAEANLLPASSETITDIPVDTPKDSQANNLQIGSTVSSLIDNLELRLIGINLAPVTDLVGAILKPALVPILNGLGSFLSGTVLQEILGIQLGRTTIEVLDIQCDTAQLVH</sequence>
<dbReference type="Pfam" id="PF09977">
    <property type="entry name" value="Tad_C"/>
    <property type="match status" value="1"/>
</dbReference>
<dbReference type="InterPro" id="IPR018705">
    <property type="entry name" value="DUF2134_membrane"/>
</dbReference>